<reference evidence="3" key="1">
    <citation type="submission" date="2016-11" db="UniProtKB">
        <authorList>
            <consortium name="WormBaseParasite"/>
        </authorList>
    </citation>
    <scope>IDENTIFICATION</scope>
</reference>
<evidence type="ECO:0000313" key="3">
    <source>
        <dbReference type="WBParaSite" id="maker-uti_cns_0002403-snap-gene-0.3-mRNA-1"/>
    </source>
</evidence>
<feature type="region of interest" description="Disordered" evidence="1">
    <location>
        <begin position="1"/>
        <end position="32"/>
    </location>
</feature>
<name>A0A1I8GLD5_9PLAT</name>
<feature type="compositionally biased region" description="Low complexity" evidence="1">
    <location>
        <begin position="1"/>
        <end position="13"/>
    </location>
</feature>
<organism evidence="2 3">
    <name type="scientific">Macrostomum lignano</name>
    <dbReference type="NCBI Taxonomy" id="282301"/>
    <lineage>
        <taxon>Eukaryota</taxon>
        <taxon>Metazoa</taxon>
        <taxon>Spiralia</taxon>
        <taxon>Lophotrochozoa</taxon>
        <taxon>Platyhelminthes</taxon>
        <taxon>Rhabditophora</taxon>
        <taxon>Macrostomorpha</taxon>
        <taxon>Macrostomida</taxon>
        <taxon>Macrostomidae</taxon>
        <taxon>Macrostomum</taxon>
    </lineage>
</organism>
<keyword evidence="2" id="KW-1185">Reference proteome</keyword>
<accession>A0A1I8GLD5</accession>
<feature type="compositionally biased region" description="Polar residues" evidence="1">
    <location>
        <begin position="182"/>
        <end position="191"/>
    </location>
</feature>
<evidence type="ECO:0000313" key="2">
    <source>
        <dbReference type="Proteomes" id="UP000095280"/>
    </source>
</evidence>
<dbReference type="WBParaSite" id="maker-uti_cns_0002403-snap-gene-0.3-mRNA-1">
    <property type="protein sequence ID" value="maker-uti_cns_0002403-snap-gene-0.3-mRNA-1"/>
    <property type="gene ID" value="maker-uti_cns_0002403-snap-gene-0.3"/>
</dbReference>
<dbReference type="AlphaFoldDB" id="A0A1I8GLD5"/>
<sequence length="239" mass="25298">MMTSKQQSKKLSSTRASPVRTRTLGPSKVSASDLSNLSTLAGRKLSPIAAKTSRRRTVAMTTSAARSQEITMTSSSDSGTNLTSKTTVMKSASRQMRIEEEQPLSSQPIVAAALAKPRKRKISVSPVRKAVDAAASPAKRRRPTATARKSPKSFFGSPAKVKTVKKSPTKAAVSPPPKRSRQSVAKTSKAATSPPPKRSRQSVAKTSTAAASPPPKRSRQSVAKTSKAAASPPPKRSRQ</sequence>
<evidence type="ECO:0000256" key="1">
    <source>
        <dbReference type="SAM" id="MobiDB-lite"/>
    </source>
</evidence>
<feature type="compositionally biased region" description="Polar residues" evidence="1">
    <location>
        <begin position="59"/>
        <end position="94"/>
    </location>
</feature>
<dbReference type="Proteomes" id="UP000095280">
    <property type="component" value="Unplaced"/>
</dbReference>
<proteinExistence type="predicted"/>
<protein>
    <submittedName>
        <fullName evidence="3">Neurofilament triplet H1-like protein</fullName>
    </submittedName>
</protein>
<feature type="region of interest" description="Disordered" evidence="1">
    <location>
        <begin position="46"/>
        <end position="239"/>
    </location>
</feature>